<gene>
    <name evidence="10" type="primary">pilQ</name>
    <name evidence="10" type="ORF">ENV67_03670</name>
</gene>
<keyword evidence="3" id="KW-0812">Transmembrane</keyword>
<dbReference type="InterPro" id="IPR051808">
    <property type="entry name" value="Type_IV_pilus_biogenesis"/>
</dbReference>
<protein>
    <submittedName>
        <fullName evidence="10">Type IV pilus secretin PilQ</fullName>
    </submittedName>
</protein>
<organism evidence="10">
    <name type="scientific">candidate division WOR-3 bacterium</name>
    <dbReference type="NCBI Taxonomy" id="2052148"/>
    <lineage>
        <taxon>Bacteria</taxon>
        <taxon>Bacteria division WOR-3</taxon>
    </lineage>
</organism>
<evidence type="ECO:0000256" key="8">
    <source>
        <dbReference type="RuleBase" id="RU004004"/>
    </source>
</evidence>
<dbReference type="InterPro" id="IPR004846">
    <property type="entry name" value="T2SS/T3SS_dom"/>
</dbReference>
<dbReference type="EMBL" id="DTHG01000044">
    <property type="protein sequence ID" value="HGW91622.1"/>
    <property type="molecule type" value="Genomic_DNA"/>
</dbReference>
<evidence type="ECO:0000256" key="5">
    <source>
        <dbReference type="ARBA" id="ARBA00023136"/>
    </source>
</evidence>
<dbReference type="InterPro" id="IPR001775">
    <property type="entry name" value="GspD/PilQ"/>
</dbReference>
<reference evidence="10" key="1">
    <citation type="journal article" date="2020" name="mSystems">
        <title>Genome- and Community-Level Interaction Insights into Carbon Utilization and Element Cycling Functions of Hydrothermarchaeota in Hydrothermal Sediment.</title>
        <authorList>
            <person name="Zhou Z."/>
            <person name="Liu Y."/>
            <person name="Xu W."/>
            <person name="Pan J."/>
            <person name="Luo Z.H."/>
            <person name="Li M."/>
        </authorList>
    </citation>
    <scope>NUCLEOTIDE SEQUENCE [LARGE SCALE GENOMIC DNA]</scope>
    <source>
        <strain evidence="10">SpSt-780</strain>
    </source>
</reference>
<dbReference type="Pfam" id="PF00263">
    <property type="entry name" value="Secretin"/>
    <property type="match status" value="1"/>
</dbReference>
<dbReference type="NCBIfam" id="TIGR02515">
    <property type="entry name" value="IV_pilus_PilQ"/>
    <property type="match status" value="1"/>
</dbReference>
<dbReference type="PRINTS" id="PR00811">
    <property type="entry name" value="BCTERIALGSPD"/>
</dbReference>
<sequence>MINRRLILIFFVLFFASPLWAGEINSVVSEGNILKIQLTEKSEFKKIPQEDPFKLKIEIQNTKPGILNKKMLFHEGIVSEVYAQEGDKGSIIEILLAEPSETEIKAEGNVLVFSFNKEAKKATSSQIPKIIDLTMEKTDEGFEISIQGDIDLPEPSVVKDEKYINVEFSKVKFEAEPSKDIPLSVKREGDEVILSFFFGKEFDIEPIYLGDEVILNINKIKPKEIKTAETPKETAKTISQQNSVTAENKTISLDLQDADIVGVFRLLGDVSGYNMVIHPEVKGKITLKLINVPWTKALDIICQTFHLQRIIEGNIIRVAPLKVFQEEKKLQAETKELFKKAEDTDTKIFTLRYATPDKVKAAIEGAKLLSPQGNIVIDDRTRAIIVKDIPSALNDIGSFIANLDKPIKQILLETRIVEISSSFAKSIGFEWGITWAPPGSRTTIVGSQSGTTTVTGGTTPIGINLPASSGTSGAGTTAFTLGYINASGTFALDVRISALQESGKGKIISNPKIITMDNQKAKIVQGESIPYGEKDVQSGQISTKFKDVAITVETTPHMIDEKSLQLDLNVIKEDLVEFVNIGGVYAPRTTKLEGNTKVSLKDGETLVIGGIYKKKDTTRDSKVPLLGDIPLAGELFKSTGRDESLYEVMIFITPRILSYE</sequence>
<dbReference type="Pfam" id="PF03958">
    <property type="entry name" value="Secretin_N"/>
    <property type="match status" value="1"/>
</dbReference>
<evidence type="ECO:0000256" key="1">
    <source>
        <dbReference type="ARBA" id="ARBA00004370"/>
    </source>
</evidence>
<dbReference type="InterPro" id="IPR049371">
    <property type="entry name" value="GspD-like_N0"/>
</dbReference>
<keyword evidence="5" id="KW-0472">Membrane</keyword>
<proteinExistence type="inferred from homology"/>
<evidence type="ECO:0000256" key="4">
    <source>
        <dbReference type="ARBA" id="ARBA00022729"/>
    </source>
</evidence>
<dbReference type="PANTHER" id="PTHR30604">
    <property type="entry name" value="PROTEIN TRANSPORT PROTEIN HOFQ"/>
    <property type="match status" value="1"/>
</dbReference>
<accession>A0A7C4Y551</accession>
<dbReference type="InterPro" id="IPR013355">
    <property type="entry name" value="Pilus_4_PilQ"/>
</dbReference>
<dbReference type="PANTHER" id="PTHR30604:SF1">
    <property type="entry name" value="DNA UTILIZATION PROTEIN HOFQ"/>
    <property type="match status" value="1"/>
</dbReference>
<name>A0A7C4Y551_UNCW3</name>
<evidence type="ECO:0000256" key="3">
    <source>
        <dbReference type="ARBA" id="ARBA00022692"/>
    </source>
</evidence>
<dbReference type="SMART" id="SM00965">
    <property type="entry name" value="STN"/>
    <property type="match status" value="1"/>
</dbReference>
<evidence type="ECO:0000313" key="10">
    <source>
        <dbReference type="EMBL" id="HGW91622.1"/>
    </source>
</evidence>
<dbReference type="Gene3D" id="3.30.1370.130">
    <property type="match status" value="1"/>
</dbReference>
<keyword evidence="4" id="KW-0732">Signal</keyword>
<evidence type="ECO:0000256" key="6">
    <source>
        <dbReference type="ARBA" id="ARBA00023237"/>
    </source>
</evidence>
<comment type="similarity">
    <text evidence="7">Belongs to the bacterial secretin family.</text>
</comment>
<dbReference type="InterPro" id="IPR005644">
    <property type="entry name" value="NolW-like"/>
</dbReference>
<dbReference type="Gene3D" id="3.30.1370.120">
    <property type="match status" value="1"/>
</dbReference>
<keyword evidence="6" id="KW-0998">Cell outer membrane</keyword>
<dbReference type="InterPro" id="IPR038591">
    <property type="entry name" value="NolW-like_sf"/>
</dbReference>
<comment type="caution">
    <text evidence="10">The sequence shown here is derived from an EMBL/GenBank/DDBJ whole genome shotgun (WGS) entry which is preliminary data.</text>
</comment>
<evidence type="ECO:0000256" key="2">
    <source>
        <dbReference type="ARBA" id="ARBA00022448"/>
    </source>
</evidence>
<dbReference type="InterPro" id="IPR011662">
    <property type="entry name" value="Secretin/TonB_short_N"/>
</dbReference>
<dbReference type="Pfam" id="PF21305">
    <property type="entry name" value="type_II_gspD_N0"/>
    <property type="match status" value="1"/>
</dbReference>
<evidence type="ECO:0000259" key="9">
    <source>
        <dbReference type="SMART" id="SM00965"/>
    </source>
</evidence>
<evidence type="ECO:0000256" key="7">
    <source>
        <dbReference type="RuleBase" id="RU004003"/>
    </source>
</evidence>
<dbReference type="AlphaFoldDB" id="A0A7C4Y551"/>
<comment type="subcellular location">
    <subcellularLocation>
        <location evidence="8">Cell outer membrane</location>
    </subcellularLocation>
    <subcellularLocation>
        <location evidence="1">Membrane</location>
    </subcellularLocation>
</comment>
<dbReference type="GO" id="GO:0009279">
    <property type="term" value="C:cell outer membrane"/>
    <property type="evidence" value="ECO:0007669"/>
    <property type="project" value="UniProtKB-SubCell"/>
</dbReference>
<keyword evidence="2 8" id="KW-0813">Transport</keyword>
<dbReference type="GO" id="GO:0009306">
    <property type="term" value="P:protein secretion"/>
    <property type="evidence" value="ECO:0007669"/>
    <property type="project" value="InterPro"/>
</dbReference>
<feature type="domain" description="Secretin/TonB short N-terminal" evidence="9">
    <location>
        <begin position="273"/>
        <end position="321"/>
    </location>
</feature>